<feature type="transmembrane region" description="Helical" evidence="1">
    <location>
        <begin position="190"/>
        <end position="211"/>
    </location>
</feature>
<keyword evidence="1" id="KW-0472">Membrane</keyword>
<reference evidence="2 3" key="1">
    <citation type="submission" date="2020-03" db="EMBL/GenBank/DDBJ databases">
        <title>Nocardioides sp. nov., isolated from fish.</title>
        <authorList>
            <person name="Hyun D.-W."/>
            <person name="Bae J.-W."/>
        </authorList>
    </citation>
    <scope>NUCLEOTIDE SEQUENCE [LARGE SCALE GENOMIC DNA]</scope>
    <source>
        <strain evidence="2 3">HDW12A</strain>
    </source>
</reference>
<proteinExistence type="predicted"/>
<accession>A0A6G7YKB9</accession>
<keyword evidence="1" id="KW-1133">Transmembrane helix</keyword>
<evidence type="ECO:0000313" key="2">
    <source>
        <dbReference type="EMBL" id="QIK77166.1"/>
    </source>
</evidence>
<organism evidence="2 3">
    <name type="scientific">Nocardioides piscis</name>
    <dbReference type="NCBI Taxonomy" id="2714938"/>
    <lineage>
        <taxon>Bacteria</taxon>
        <taxon>Bacillati</taxon>
        <taxon>Actinomycetota</taxon>
        <taxon>Actinomycetes</taxon>
        <taxon>Propionibacteriales</taxon>
        <taxon>Nocardioidaceae</taxon>
        <taxon>Nocardioides</taxon>
    </lineage>
</organism>
<evidence type="ECO:0008006" key="4">
    <source>
        <dbReference type="Google" id="ProtNLM"/>
    </source>
</evidence>
<name>A0A6G7YKB9_9ACTN</name>
<feature type="transmembrane region" description="Helical" evidence="1">
    <location>
        <begin position="12"/>
        <end position="36"/>
    </location>
</feature>
<evidence type="ECO:0000313" key="3">
    <source>
        <dbReference type="Proteomes" id="UP000502035"/>
    </source>
</evidence>
<dbReference type="KEGG" id="npi:G7071_00680"/>
<gene>
    <name evidence="2" type="ORF">G7071_00680</name>
</gene>
<feature type="transmembrane region" description="Helical" evidence="1">
    <location>
        <begin position="125"/>
        <end position="143"/>
    </location>
</feature>
<evidence type="ECO:0000256" key="1">
    <source>
        <dbReference type="SAM" id="Phobius"/>
    </source>
</evidence>
<feature type="transmembrane region" description="Helical" evidence="1">
    <location>
        <begin position="56"/>
        <end position="80"/>
    </location>
</feature>
<dbReference type="AlphaFoldDB" id="A0A6G7YKB9"/>
<dbReference type="Pfam" id="PF18761">
    <property type="entry name" value="Heliorhodopsin"/>
    <property type="match status" value="1"/>
</dbReference>
<sequence length="251" mass="27111">MSPARQRSLRRFNLAAAALHVVQAVVVLVLATDFALPVTASYLAGPPGTTPQDPVVLFDLSTGLAVAAFLALSALAHLIVSTLWWRGYVTDLSRGINRARWVEYSVSSSLMMVVIAQLVGIADVTALLAIIGVNASMILFGWLQEKYEQPGSGGWLPFWFGCIAGVVPWIAVVVYTIAPQSASDASPPGFVYAIIVSLFVFFNIFALNQVLQYRARGRWADYLFGENIYIVLSLVAKSLLAWQVFGGTLAG</sequence>
<feature type="transmembrane region" description="Helical" evidence="1">
    <location>
        <begin position="155"/>
        <end position="178"/>
    </location>
</feature>
<feature type="transmembrane region" description="Helical" evidence="1">
    <location>
        <begin position="101"/>
        <end position="119"/>
    </location>
</feature>
<dbReference type="Gene3D" id="1.20.1070.10">
    <property type="entry name" value="Rhodopsin 7-helix transmembrane proteins"/>
    <property type="match status" value="1"/>
</dbReference>
<dbReference type="NCBIfam" id="NF038020">
    <property type="entry name" value="HeR"/>
    <property type="match status" value="1"/>
</dbReference>
<dbReference type="Proteomes" id="UP000502035">
    <property type="component" value="Chromosome"/>
</dbReference>
<dbReference type="InterPro" id="IPR041113">
    <property type="entry name" value="Heliorhodopsin"/>
</dbReference>
<protein>
    <recommendedName>
        <fullName evidence="4">Heliorhodopsin</fullName>
    </recommendedName>
</protein>
<dbReference type="EMBL" id="CP049866">
    <property type="protein sequence ID" value="QIK77166.1"/>
    <property type="molecule type" value="Genomic_DNA"/>
</dbReference>
<keyword evidence="1" id="KW-0812">Transmembrane</keyword>
<keyword evidence="3" id="KW-1185">Reference proteome</keyword>
<feature type="transmembrane region" description="Helical" evidence="1">
    <location>
        <begin position="223"/>
        <end position="245"/>
    </location>
</feature>